<dbReference type="Proteomes" id="UP000299102">
    <property type="component" value="Unassembled WGS sequence"/>
</dbReference>
<dbReference type="EMBL" id="BGZK01000317">
    <property type="protein sequence ID" value="GBP36321.1"/>
    <property type="molecule type" value="Genomic_DNA"/>
</dbReference>
<protein>
    <submittedName>
        <fullName evidence="2">Uncharacterized protein</fullName>
    </submittedName>
</protein>
<proteinExistence type="predicted"/>
<feature type="region of interest" description="Disordered" evidence="1">
    <location>
        <begin position="160"/>
        <end position="232"/>
    </location>
</feature>
<feature type="compositionally biased region" description="Polar residues" evidence="1">
    <location>
        <begin position="219"/>
        <end position="232"/>
    </location>
</feature>
<feature type="compositionally biased region" description="Polar residues" evidence="1">
    <location>
        <begin position="196"/>
        <end position="207"/>
    </location>
</feature>
<organism evidence="2 3">
    <name type="scientific">Eumeta variegata</name>
    <name type="common">Bagworm moth</name>
    <name type="synonym">Eumeta japonica</name>
    <dbReference type="NCBI Taxonomy" id="151549"/>
    <lineage>
        <taxon>Eukaryota</taxon>
        <taxon>Metazoa</taxon>
        <taxon>Ecdysozoa</taxon>
        <taxon>Arthropoda</taxon>
        <taxon>Hexapoda</taxon>
        <taxon>Insecta</taxon>
        <taxon>Pterygota</taxon>
        <taxon>Neoptera</taxon>
        <taxon>Endopterygota</taxon>
        <taxon>Lepidoptera</taxon>
        <taxon>Glossata</taxon>
        <taxon>Ditrysia</taxon>
        <taxon>Tineoidea</taxon>
        <taxon>Psychidae</taxon>
        <taxon>Oiketicinae</taxon>
        <taxon>Eumeta</taxon>
    </lineage>
</organism>
<gene>
    <name evidence="2" type="ORF">EVAR_22453_1</name>
</gene>
<dbReference type="AlphaFoldDB" id="A0A4C1VBT9"/>
<accession>A0A4C1VBT9</accession>
<evidence type="ECO:0000313" key="3">
    <source>
        <dbReference type="Proteomes" id="UP000299102"/>
    </source>
</evidence>
<keyword evidence="3" id="KW-1185">Reference proteome</keyword>
<comment type="caution">
    <text evidence="2">The sequence shown here is derived from an EMBL/GenBank/DDBJ whole genome shotgun (WGS) entry which is preliminary data.</text>
</comment>
<evidence type="ECO:0000313" key="2">
    <source>
        <dbReference type="EMBL" id="GBP36321.1"/>
    </source>
</evidence>
<sequence>MYSDEILDNVKQEGDYPIVISYLSDHAIYYLQRYTLAFAPATAIKTAYRRAQSRDANKKYLATNARALTVRSTHTNFFLGASRRVHVRFPGKTNMIFPIVFHFDHLRRLRDSKIVSRSIQILHVRYMAIAKTADLGFDTITKSKPDEEAADSFKIVKRKSRKVARRQRKNSSSDESDPTMEVELNHGKKLVHRDSPTSSANSVTKTTIAAPKQTIVGVKSSSATGTKPSPQS</sequence>
<reference evidence="2 3" key="1">
    <citation type="journal article" date="2019" name="Commun. Biol.">
        <title>The bagworm genome reveals a unique fibroin gene that provides high tensile strength.</title>
        <authorList>
            <person name="Kono N."/>
            <person name="Nakamura H."/>
            <person name="Ohtoshi R."/>
            <person name="Tomita M."/>
            <person name="Numata K."/>
            <person name="Arakawa K."/>
        </authorList>
    </citation>
    <scope>NUCLEOTIDE SEQUENCE [LARGE SCALE GENOMIC DNA]</scope>
</reference>
<feature type="compositionally biased region" description="Basic residues" evidence="1">
    <location>
        <begin position="160"/>
        <end position="169"/>
    </location>
</feature>
<evidence type="ECO:0000256" key="1">
    <source>
        <dbReference type="SAM" id="MobiDB-lite"/>
    </source>
</evidence>
<name>A0A4C1VBT9_EUMVA</name>